<reference evidence="2 3" key="1">
    <citation type="journal article" date="2024" name="G3 (Bethesda)">
        <title>Genome assembly of Hibiscus sabdariffa L. provides insights into metabolisms of medicinal natural products.</title>
        <authorList>
            <person name="Kim T."/>
        </authorList>
    </citation>
    <scope>NUCLEOTIDE SEQUENCE [LARGE SCALE GENOMIC DNA]</scope>
    <source>
        <strain evidence="2">TK-2024</strain>
        <tissue evidence="2">Old leaves</tissue>
    </source>
</reference>
<evidence type="ECO:0000313" key="2">
    <source>
        <dbReference type="EMBL" id="KAK8480307.1"/>
    </source>
</evidence>
<sequence length="95" mass="11046">MEVVLKLKLIEHFVHVSIHKTRRQRKRIPELKYKPSSLHVRPPPSVTACKGHQQLILFHSVRQVTVLPLSTPKSRRKHKQDQVELLQQAVPLPAE</sequence>
<evidence type="ECO:0000313" key="3">
    <source>
        <dbReference type="Proteomes" id="UP001472677"/>
    </source>
</evidence>
<gene>
    <name evidence="2" type="ORF">V6N12_075824</name>
</gene>
<proteinExistence type="predicted"/>
<feature type="region of interest" description="Disordered" evidence="1">
    <location>
        <begin position="24"/>
        <end position="45"/>
    </location>
</feature>
<accession>A0ABR1ZIY7</accession>
<organism evidence="2 3">
    <name type="scientific">Hibiscus sabdariffa</name>
    <name type="common">roselle</name>
    <dbReference type="NCBI Taxonomy" id="183260"/>
    <lineage>
        <taxon>Eukaryota</taxon>
        <taxon>Viridiplantae</taxon>
        <taxon>Streptophyta</taxon>
        <taxon>Embryophyta</taxon>
        <taxon>Tracheophyta</taxon>
        <taxon>Spermatophyta</taxon>
        <taxon>Magnoliopsida</taxon>
        <taxon>eudicotyledons</taxon>
        <taxon>Gunneridae</taxon>
        <taxon>Pentapetalae</taxon>
        <taxon>rosids</taxon>
        <taxon>malvids</taxon>
        <taxon>Malvales</taxon>
        <taxon>Malvaceae</taxon>
        <taxon>Malvoideae</taxon>
        <taxon>Hibiscus</taxon>
    </lineage>
</organism>
<comment type="caution">
    <text evidence="2">The sequence shown here is derived from an EMBL/GenBank/DDBJ whole genome shotgun (WGS) entry which is preliminary data.</text>
</comment>
<dbReference type="Proteomes" id="UP001472677">
    <property type="component" value="Unassembled WGS sequence"/>
</dbReference>
<keyword evidence="3" id="KW-1185">Reference proteome</keyword>
<dbReference type="EMBL" id="JBBPBM010002075">
    <property type="protein sequence ID" value="KAK8480307.1"/>
    <property type="molecule type" value="Genomic_DNA"/>
</dbReference>
<evidence type="ECO:0000256" key="1">
    <source>
        <dbReference type="SAM" id="MobiDB-lite"/>
    </source>
</evidence>
<protein>
    <submittedName>
        <fullName evidence="2">Uncharacterized protein</fullName>
    </submittedName>
</protein>
<name>A0ABR1ZIY7_9ROSI</name>